<dbReference type="EMBL" id="DVFI01000120">
    <property type="protein sequence ID" value="HIQ63627.1"/>
    <property type="molecule type" value="Genomic_DNA"/>
</dbReference>
<dbReference type="NCBIfam" id="TIGR00613">
    <property type="entry name" value="reco"/>
    <property type="match status" value="1"/>
</dbReference>
<comment type="function">
    <text evidence="7">Involved in DNA repair and RecF pathway recombination.</text>
</comment>
<dbReference type="GO" id="GO:0006302">
    <property type="term" value="P:double-strand break repair"/>
    <property type="evidence" value="ECO:0007669"/>
    <property type="project" value="TreeGrafter"/>
</dbReference>
<evidence type="ECO:0000259" key="8">
    <source>
        <dbReference type="Pfam" id="PF11967"/>
    </source>
</evidence>
<sequence length="245" mass="26657">MPTVKTDALVLRHAGFGENDRMLTLLTPSLGLVSACAHGCRKATSRLLAASELFTAGEYLLHEKGGRYTLSGFSLKENYYPLRLDYARLSHGVYWLNLCEAVAQPGGDCARLFKMMLLSLAVLAYGETPPRALTAVFLAQLSLLEGFAPRLDVCLRCGRPLRAPMRFDVKNGGACCAACAPQSPELPEDVLAWLREAQAKGAFVLAGRREIPQPDHPQAAESAFALMRAHVEARVEKNMASAKLL</sequence>
<dbReference type="InterPro" id="IPR012340">
    <property type="entry name" value="NA-bd_OB-fold"/>
</dbReference>
<dbReference type="PANTHER" id="PTHR33991:SF1">
    <property type="entry name" value="DNA REPAIR PROTEIN RECO"/>
    <property type="match status" value="1"/>
</dbReference>
<evidence type="ECO:0000256" key="4">
    <source>
        <dbReference type="ARBA" id="ARBA00023172"/>
    </source>
</evidence>
<dbReference type="InterPro" id="IPR022572">
    <property type="entry name" value="DNA_rep/recomb_RecO_N"/>
</dbReference>
<comment type="caution">
    <text evidence="9">The sequence shown here is derived from an EMBL/GenBank/DDBJ whole genome shotgun (WGS) entry which is preliminary data.</text>
</comment>
<comment type="similarity">
    <text evidence="1 7">Belongs to the RecO family.</text>
</comment>
<keyword evidence="5 7" id="KW-0234">DNA repair</keyword>
<dbReference type="InterPro" id="IPR037278">
    <property type="entry name" value="ARFGAP/RecO"/>
</dbReference>
<feature type="domain" description="DNA replication/recombination mediator RecO N-terminal" evidence="8">
    <location>
        <begin position="1"/>
        <end position="77"/>
    </location>
</feature>
<dbReference type="InterPro" id="IPR042242">
    <property type="entry name" value="RecO_C"/>
</dbReference>
<evidence type="ECO:0000256" key="5">
    <source>
        <dbReference type="ARBA" id="ARBA00023204"/>
    </source>
</evidence>
<keyword evidence="4 7" id="KW-0233">DNA recombination</keyword>
<dbReference type="AlphaFoldDB" id="A0A9D0YX89"/>
<evidence type="ECO:0000256" key="2">
    <source>
        <dbReference type="ARBA" id="ARBA00021310"/>
    </source>
</evidence>
<proteinExistence type="inferred from homology"/>
<reference evidence="9" key="2">
    <citation type="journal article" date="2021" name="PeerJ">
        <title>Extensive microbial diversity within the chicken gut microbiome revealed by metagenomics and culture.</title>
        <authorList>
            <person name="Gilroy R."/>
            <person name="Ravi A."/>
            <person name="Getino M."/>
            <person name="Pursley I."/>
            <person name="Horton D.L."/>
            <person name="Alikhan N.F."/>
            <person name="Baker D."/>
            <person name="Gharbi K."/>
            <person name="Hall N."/>
            <person name="Watson M."/>
            <person name="Adriaenssens E.M."/>
            <person name="Foster-Nyarko E."/>
            <person name="Jarju S."/>
            <person name="Secka A."/>
            <person name="Antonio M."/>
            <person name="Oren A."/>
            <person name="Chaudhuri R.R."/>
            <person name="La Ragione R."/>
            <person name="Hildebrand F."/>
            <person name="Pallen M.J."/>
        </authorList>
    </citation>
    <scope>NUCLEOTIDE SEQUENCE</scope>
    <source>
        <strain evidence="9">ChiHile30-977</strain>
    </source>
</reference>
<dbReference type="Pfam" id="PF02565">
    <property type="entry name" value="RecO_C"/>
    <property type="match status" value="1"/>
</dbReference>
<dbReference type="PANTHER" id="PTHR33991">
    <property type="entry name" value="DNA REPAIR PROTEIN RECO"/>
    <property type="match status" value="1"/>
</dbReference>
<organism evidence="9 10">
    <name type="scientific">Candidatus Avichristensenella intestinipullorum</name>
    <dbReference type="NCBI Taxonomy" id="2840693"/>
    <lineage>
        <taxon>Bacteria</taxon>
        <taxon>Bacillati</taxon>
        <taxon>Bacillota</taxon>
        <taxon>Clostridia</taxon>
        <taxon>Candidatus Avichristensenella</taxon>
    </lineage>
</organism>
<dbReference type="Gene3D" id="1.20.1440.120">
    <property type="entry name" value="Recombination protein O, C-terminal domain"/>
    <property type="match status" value="1"/>
</dbReference>
<reference evidence="9" key="1">
    <citation type="submission" date="2020-10" db="EMBL/GenBank/DDBJ databases">
        <authorList>
            <person name="Gilroy R."/>
        </authorList>
    </citation>
    <scope>NUCLEOTIDE SEQUENCE</scope>
    <source>
        <strain evidence="9">ChiHile30-977</strain>
    </source>
</reference>
<evidence type="ECO:0000256" key="3">
    <source>
        <dbReference type="ARBA" id="ARBA00022763"/>
    </source>
</evidence>
<dbReference type="Gene3D" id="2.40.50.140">
    <property type="entry name" value="Nucleic acid-binding proteins"/>
    <property type="match status" value="1"/>
</dbReference>
<name>A0A9D0YX89_9FIRM</name>
<keyword evidence="3 7" id="KW-0227">DNA damage</keyword>
<dbReference type="Proteomes" id="UP000886819">
    <property type="component" value="Unassembled WGS sequence"/>
</dbReference>
<dbReference type="GO" id="GO:0043590">
    <property type="term" value="C:bacterial nucleoid"/>
    <property type="evidence" value="ECO:0007669"/>
    <property type="project" value="TreeGrafter"/>
</dbReference>
<dbReference type="SUPFAM" id="SSF50249">
    <property type="entry name" value="Nucleic acid-binding proteins"/>
    <property type="match status" value="1"/>
</dbReference>
<dbReference type="SUPFAM" id="SSF57863">
    <property type="entry name" value="ArfGap/RecO-like zinc finger"/>
    <property type="match status" value="1"/>
</dbReference>
<dbReference type="HAMAP" id="MF_00201">
    <property type="entry name" value="RecO"/>
    <property type="match status" value="1"/>
</dbReference>
<evidence type="ECO:0000313" key="10">
    <source>
        <dbReference type="Proteomes" id="UP000886819"/>
    </source>
</evidence>
<dbReference type="InterPro" id="IPR003717">
    <property type="entry name" value="RecO"/>
</dbReference>
<accession>A0A9D0YX89</accession>
<evidence type="ECO:0000256" key="7">
    <source>
        <dbReference type="HAMAP-Rule" id="MF_00201"/>
    </source>
</evidence>
<gene>
    <name evidence="7 9" type="primary">recO</name>
    <name evidence="9" type="ORF">IAA66_08615</name>
</gene>
<evidence type="ECO:0000256" key="6">
    <source>
        <dbReference type="ARBA" id="ARBA00033409"/>
    </source>
</evidence>
<protein>
    <recommendedName>
        <fullName evidence="2 7">DNA repair protein RecO</fullName>
    </recommendedName>
    <alternativeName>
        <fullName evidence="6 7">Recombination protein O</fullName>
    </alternativeName>
</protein>
<evidence type="ECO:0000256" key="1">
    <source>
        <dbReference type="ARBA" id="ARBA00007452"/>
    </source>
</evidence>
<dbReference type="GO" id="GO:0006310">
    <property type="term" value="P:DNA recombination"/>
    <property type="evidence" value="ECO:0007669"/>
    <property type="project" value="UniProtKB-UniRule"/>
</dbReference>
<dbReference type="Pfam" id="PF11967">
    <property type="entry name" value="RecO_N"/>
    <property type="match status" value="1"/>
</dbReference>
<evidence type="ECO:0000313" key="9">
    <source>
        <dbReference type="EMBL" id="HIQ63627.1"/>
    </source>
</evidence>